<proteinExistence type="inferred from homology"/>
<evidence type="ECO:0000313" key="14">
    <source>
        <dbReference type="EMBL" id="ADK83799.1"/>
    </source>
</evidence>
<dbReference type="EC" id="6.2.1.30" evidence="8 11"/>
<dbReference type="Gene3D" id="3.40.50.12780">
    <property type="entry name" value="N-terminal domain of ligase-like"/>
    <property type="match status" value="1"/>
</dbReference>
<dbReference type="InterPro" id="IPR051414">
    <property type="entry name" value="Adenylate-forming_Reductase"/>
</dbReference>
<comment type="subunit">
    <text evidence="1">Monomer.</text>
</comment>
<evidence type="ECO:0000256" key="5">
    <source>
        <dbReference type="ARBA" id="ARBA00022741"/>
    </source>
</evidence>
<dbReference type="EMBL" id="CP002085">
    <property type="protein sequence ID" value="ADK83799.1"/>
    <property type="molecule type" value="Genomic_DNA"/>
</dbReference>
<dbReference type="PIRSF" id="PIRSF006444">
    <property type="entry name" value="PaaK"/>
    <property type="match status" value="1"/>
</dbReference>
<dbReference type="FunFam" id="3.40.50.12780:FF:000016">
    <property type="entry name" value="Phenylacetate-coenzyme A ligase"/>
    <property type="match status" value="1"/>
</dbReference>
<evidence type="ECO:0000313" key="15">
    <source>
        <dbReference type="Proteomes" id="UP000009047"/>
    </source>
</evidence>
<dbReference type="SUPFAM" id="SSF56801">
    <property type="entry name" value="Acetyl-CoA synthetase-like"/>
    <property type="match status" value="1"/>
</dbReference>
<keyword evidence="3" id="KW-0597">Phosphoprotein</keyword>
<organism evidence="14 15">
    <name type="scientific">Desulfarculus baarsii (strain ATCC 33931 / DSM 2075 / LMG 7858 / VKM B-1802 / 2st14)</name>
    <dbReference type="NCBI Taxonomy" id="644282"/>
    <lineage>
        <taxon>Bacteria</taxon>
        <taxon>Pseudomonadati</taxon>
        <taxon>Thermodesulfobacteriota</taxon>
        <taxon>Desulfarculia</taxon>
        <taxon>Desulfarculales</taxon>
        <taxon>Desulfarculaceae</taxon>
        <taxon>Desulfarculus</taxon>
    </lineage>
</organism>
<keyword evidence="5 11" id="KW-0547">Nucleotide-binding</keyword>
<comment type="pathway">
    <text evidence="6 11">Aromatic compound metabolism; phenylacetate degradation.</text>
</comment>
<evidence type="ECO:0000256" key="11">
    <source>
        <dbReference type="PIRNR" id="PIRNR006444"/>
    </source>
</evidence>
<dbReference type="PANTHER" id="PTHR43439:SF2">
    <property type="entry name" value="ENZYME, PUTATIVE (JCVI)-RELATED"/>
    <property type="match status" value="1"/>
</dbReference>
<dbReference type="UniPathway" id="UPA00930"/>
<comment type="similarity">
    <text evidence="7 11">Belongs to the phenylacetyl-CoA ligase family.</text>
</comment>
<dbReference type="HOGENOM" id="CLU_035301_1_1_7"/>
<sequence>MMFWNQEIETLERGKLEQLQLQRLNKTLLQAANAPFYKDKLTDSAGRPVQLKSLEELAGLPFTEKKDLRAGFPYGHLATPRRDVVRVHVSSGTTGVPTAVYHTQSDLDNWTDLVARCLYMAGMRADDIFQNMIGYGLFTGGLGLHYGAERLGAMVIPSGVGNTSRQLSLIRQFAVSAVHVIPSYALKLLDSLREMKLDPRDLGLRLLIVGAEPYTEEARQRIEHSYGAFACNSYGLSEVNGPGVAFECPHKNGMHLWEDNYILEVINPETLEPVADGQQGELVLTTLCRQAMPLIRYRTRDLCTVLPGPCACGRTHRRISRIAGRTDDMFIIKGVNVYPMQVEATLMGFKEVGNDYVIVLTNDGPVDYMTVRVEIAERYRTMDSETMAKLSQRLGRALRDELLVSTRVELLPPESIPAVVGKAVRVDDRRKH</sequence>
<dbReference type="InterPro" id="IPR028154">
    <property type="entry name" value="AMP-dep_Lig_C"/>
</dbReference>
<comment type="catalytic activity">
    <reaction evidence="11">
        <text>2-phenylacetate + ATP + CoA = phenylacetyl-CoA + AMP + diphosphate</text>
        <dbReference type="Rhea" id="RHEA:20956"/>
        <dbReference type="ChEBI" id="CHEBI:18401"/>
        <dbReference type="ChEBI" id="CHEBI:30616"/>
        <dbReference type="ChEBI" id="CHEBI:33019"/>
        <dbReference type="ChEBI" id="CHEBI:57287"/>
        <dbReference type="ChEBI" id="CHEBI:57390"/>
        <dbReference type="ChEBI" id="CHEBI:456215"/>
        <dbReference type="EC" id="6.2.1.30"/>
    </reaction>
</comment>
<dbReference type="STRING" id="644282.Deba_0425"/>
<dbReference type="InterPro" id="IPR045851">
    <property type="entry name" value="AMP-bd_C_sf"/>
</dbReference>
<keyword evidence="15" id="KW-1185">Reference proteome</keyword>
<dbReference type="Pfam" id="PF00501">
    <property type="entry name" value="AMP-binding"/>
    <property type="match status" value="1"/>
</dbReference>
<dbReference type="GO" id="GO:0047475">
    <property type="term" value="F:phenylacetate-CoA ligase activity"/>
    <property type="evidence" value="ECO:0007669"/>
    <property type="project" value="UniProtKB-EC"/>
</dbReference>
<evidence type="ECO:0000256" key="6">
    <source>
        <dbReference type="ARBA" id="ARBA00060591"/>
    </source>
</evidence>
<dbReference type="KEGG" id="dbr:Deba_0425"/>
<evidence type="ECO:0000256" key="3">
    <source>
        <dbReference type="ARBA" id="ARBA00022553"/>
    </source>
</evidence>
<dbReference type="InterPro" id="IPR000873">
    <property type="entry name" value="AMP-dep_synth/lig_dom"/>
</dbReference>
<dbReference type="InterPro" id="IPR011880">
    <property type="entry name" value="PA_CoA_ligase"/>
</dbReference>
<dbReference type="Pfam" id="PF14535">
    <property type="entry name" value="AMP-binding_C_2"/>
    <property type="match status" value="1"/>
</dbReference>
<keyword evidence="2" id="KW-0596">Phosphopantetheine</keyword>
<dbReference type="PANTHER" id="PTHR43439">
    <property type="entry name" value="PHENYLACETATE-COENZYME A LIGASE"/>
    <property type="match status" value="1"/>
</dbReference>
<evidence type="ECO:0000256" key="4">
    <source>
        <dbReference type="ARBA" id="ARBA00022598"/>
    </source>
</evidence>
<accession>E1QE13</accession>
<dbReference type="InterPro" id="IPR042099">
    <property type="entry name" value="ANL_N_sf"/>
</dbReference>
<dbReference type="RefSeq" id="WP_013257255.1">
    <property type="nucleotide sequence ID" value="NC_014365.1"/>
</dbReference>
<evidence type="ECO:0000256" key="7">
    <source>
        <dbReference type="ARBA" id="ARBA00061566"/>
    </source>
</evidence>
<feature type="domain" description="AMP-dependent ligase C-terminal" evidence="13">
    <location>
        <begin position="334"/>
        <end position="430"/>
    </location>
</feature>
<keyword evidence="4 11" id="KW-0436">Ligase</keyword>
<evidence type="ECO:0000256" key="9">
    <source>
        <dbReference type="ARBA" id="ARBA00068695"/>
    </source>
</evidence>
<name>E1QE13_DESB2</name>
<dbReference type="GO" id="GO:0010124">
    <property type="term" value="P:phenylacetate catabolic process"/>
    <property type="evidence" value="ECO:0007669"/>
    <property type="project" value="UniProtKB-UniRule"/>
</dbReference>
<reference evidence="14 15" key="1">
    <citation type="journal article" date="2010" name="Stand. Genomic Sci.">
        <title>Complete genome sequence of Desulfarculus baarsii type strain (2st14).</title>
        <authorList>
            <person name="Sun H."/>
            <person name="Spring S."/>
            <person name="Lapidus A."/>
            <person name="Davenport K."/>
            <person name="Del Rio T.G."/>
            <person name="Tice H."/>
            <person name="Nolan M."/>
            <person name="Copeland A."/>
            <person name="Cheng J.F."/>
            <person name="Lucas S."/>
            <person name="Tapia R."/>
            <person name="Goodwin L."/>
            <person name="Pitluck S."/>
            <person name="Ivanova N."/>
            <person name="Pagani I."/>
            <person name="Mavromatis K."/>
            <person name="Ovchinnikova G."/>
            <person name="Pati A."/>
            <person name="Chen A."/>
            <person name="Palaniappan K."/>
            <person name="Hauser L."/>
            <person name="Chang Y.J."/>
            <person name="Jeffries C.D."/>
            <person name="Detter J.C."/>
            <person name="Han C."/>
            <person name="Rohde M."/>
            <person name="Brambilla E."/>
            <person name="Goker M."/>
            <person name="Woyke T."/>
            <person name="Bristow J."/>
            <person name="Eisen J.A."/>
            <person name="Markowitz V."/>
            <person name="Hugenholtz P."/>
            <person name="Kyrpides N.C."/>
            <person name="Klenk H.P."/>
            <person name="Land M."/>
        </authorList>
    </citation>
    <scope>NUCLEOTIDE SEQUENCE [LARGE SCALE GENOMIC DNA]</scope>
    <source>
        <strain evidence="15">ATCC 33931 / DSM 2075 / LMG 7858 / VKM B-1802 / 2st14</strain>
    </source>
</reference>
<dbReference type="AlphaFoldDB" id="E1QE13"/>
<evidence type="ECO:0000259" key="12">
    <source>
        <dbReference type="Pfam" id="PF00501"/>
    </source>
</evidence>
<dbReference type="Proteomes" id="UP000009047">
    <property type="component" value="Chromosome"/>
</dbReference>
<evidence type="ECO:0000256" key="1">
    <source>
        <dbReference type="ARBA" id="ARBA00011245"/>
    </source>
</evidence>
<evidence type="ECO:0000259" key="13">
    <source>
        <dbReference type="Pfam" id="PF14535"/>
    </source>
</evidence>
<dbReference type="eggNOG" id="COG1541">
    <property type="taxonomic scope" value="Bacteria"/>
</dbReference>
<dbReference type="CDD" id="cd05913">
    <property type="entry name" value="PaaK"/>
    <property type="match status" value="1"/>
</dbReference>
<evidence type="ECO:0000256" key="10">
    <source>
        <dbReference type="ARBA" id="ARBA00075111"/>
    </source>
</evidence>
<gene>
    <name evidence="14" type="ordered locus">Deba_0425</name>
</gene>
<protein>
    <recommendedName>
        <fullName evidence="9 11">Phenylacetate-coenzyme A ligase</fullName>
        <ecNumber evidence="8 11">6.2.1.30</ecNumber>
    </recommendedName>
    <alternativeName>
        <fullName evidence="10 11">Phenylacetyl-CoA ligase</fullName>
    </alternativeName>
</protein>
<comment type="function">
    <text evidence="11">Catalyzes the activation of phenylacetic acid (PA) to phenylacetyl-CoA (PA-CoA).</text>
</comment>
<dbReference type="GO" id="GO:0000166">
    <property type="term" value="F:nucleotide binding"/>
    <property type="evidence" value="ECO:0007669"/>
    <property type="project" value="UniProtKB-KW"/>
</dbReference>
<evidence type="ECO:0000256" key="2">
    <source>
        <dbReference type="ARBA" id="ARBA00022450"/>
    </source>
</evidence>
<dbReference type="Gene3D" id="3.30.300.30">
    <property type="match status" value="1"/>
</dbReference>
<feature type="domain" description="AMP-dependent synthetase/ligase" evidence="12">
    <location>
        <begin position="76"/>
        <end position="284"/>
    </location>
</feature>
<evidence type="ECO:0000256" key="8">
    <source>
        <dbReference type="ARBA" id="ARBA00066629"/>
    </source>
</evidence>